<organism evidence="3 4">
    <name type="scientific">Serendipita indica (strain DSM 11827)</name>
    <name type="common">Root endophyte fungus</name>
    <name type="synonym">Piriformospora indica</name>
    <dbReference type="NCBI Taxonomy" id="1109443"/>
    <lineage>
        <taxon>Eukaryota</taxon>
        <taxon>Fungi</taxon>
        <taxon>Dikarya</taxon>
        <taxon>Basidiomycota</taxon>
        <taxon>Agaricomycotina</taxon>
        <taxon>Agaricomycetes</taxon>
        <taxon>Sebacinales</taxon>
        <taxon>Serendipitaceae</taxon>
        <taxon>Serendipita</taxon>
    </lineage>
</organism>
<feature type="non-terminal residue" evidence="3">
    <location>
        <position position="1"/>
    </location>
</feature>
<dbReference type="OrthoDB" id="10679490at2759"/>
<protein>
    <submittedName>
        <fullName evidence="3">Uncharacterized protein</fullName>
    </submittedName>
</protein>
<keyword evidence="2" id="KW-0472">Membrane</keyword>
<dbReference type="InParanoid" id="G4TZ14"/>
<evidence type="ECO:0000256" key="2">
    <source>
        <dbReference type="SAM" id="Phobius"/>
    </source>
</evidence>
<keyword evidence="2" id="KW-0812">Transmembrane</keyword>
<evidence type="ECO:0000313" key="3">
    <source>
        <dbReference type="EMBL" id="CCA76557.1"/>
    </source>
</evidence>
<feature type="region of interest" description="Disordered" evidence="1">
    <location>
        <begin position="449"/>
        <end position="473"/>
    </location>
</feature>
<dbReference type="Proteomes" id="UP000007148">
    <property type="component" value="Unassembled WGS sequence"/>
</dbReference>
<feature type="transmembrane region" description="Helical" evidence="2">
    <location>
        <begin position="151"/>
        <end position="172"/>
    </location>
</feature>
<feature type="transmembrane region" description="Helical" evidence="2">
    <location>
        <begin position="112"/>
        <end position="131"/>
    </location>
</feature>
<accession>G4TZ14</accession>
<evidence type="ECO:0000313" key="4">
    <source>
        <dbReference type="Proteomes" id="UP000007148"/>
    </source>
</evidence>
<proteinExistence type="predicted"/>
<gene>
    <name evidence="3" type="ORF">PIIN_10551</name>
</gene>
<comment type="caution">
    <text evidence="3">The sequence shown here is derived from an EMBL/GenBank/DDBJ whole genome shotgun (WGS) entry which is preliminary data.</text>
</comment>
<feature type="transmembrane region" description="Helical" evidence="2">
    <location>
        <begin position="6"/>
        <end position="24"/>
    </location>
</feature>
<evidence type="ECO:0000256" key="1">
    <source>
        <dbReference type="SAM" id="MobiDB-lite"/>
    </source>
</evidence>
<reference evidence="3 4" key="1">
    <citation type="journal article" date="2011" name="PLoS Pathog.">
        <title>Endophytic Life Strategies Decoded by Genome and Transcriptome Analyses of the Mutualistic Root Symbiont Piriformospora indica.</title>
        <authorList>
            <person name="Zuccaro A."/>
            <person name="Lahrmann U."/>
            <person name="Guldener U."/>
            <person name="Langen G."/>
            <person name="Pfiffi S."/>
            <person name="Biedenkopf D."/>
            <person name="Wong P."/>
            <person name="Samans B."/>
            <person name="Grimm C."/>
            <person name="Basiewicz M."/>
            <person name="Murat C."/>
            <person name="Martin F."/>
            <person name="Kogel K.H."/>
        </authorList>
    </citation>
    <scope>NUCLEOTIDE SEQUENCE [LARGE SCALE GENOMIC DNA]</scope>
    <source>
        <strain evidence="3 4">DSM 11827</strain>
    </source>
</reference>
<dbReference type="HOGENOM" id="CLU_578187_0_0_1"/>
<name>G4TZ14_SERID</name>
<keyword evidence="2" id="KW-1133">Transmembrane helix</keyword>
<dbReference type="EMBL" id="CAFZ01000829">
    <property type="protein sequence ID" value="CCA76557.1"/>
    <property type="molecule type" value="Genomic_DNA"/>
</dbReference>
<keyword evidence="4" id="KW-1185">Reference proteome</keyword>
<sequence length="473" mass="52105">MAQVAPLRFVIPPICSISAVFAALTKFLRVVRLAAYNGRASSIDDLLRHIGPNSITQLQLLLLLVAMSNIYGHPTSFYSRLDAAVAPARNSFTKLITSNSFSRTRISSWRKLGVFDIILLVNLTAQLLPTSHILTTPYRPLMTRVPQCQDLIFPLSTYFMVFSINLILVIVLDASSRQLKMGSGLEITVFNPSRVLENRRSSLLRLLVAISCLNDAFGPPLTRFPRSGQALFPVTDLLDSSIRMTLAAFVTAAVISISWDITAPWSHSDMVQSETGQDSVHESDSFRTAVNDSIADPFKIIPSPLLVEKRRLKKWRRTPKRRPLTPETFLPLDIPKTQSLDTVQLGTPLTDPALVVTQSETSFDPVSVEPVTLPEASFEYEETDEPVRAGSLQEPFERPGSRLGFASKAAHSRIFDNEEELEGMASAFGKGRTKHSSSLQVVSKLDYPPFAPTSEAASSNGSMSPPSPGFLPY</sequence>
<feature type="region of interest" description="Disordered" evidence="1">
    <location>
        <begin position="378"/>
        <end position="399"/>
    </location>
</feature>
<dbReference type="AlphaFoldDB" id="G4TZ14"/>